<dbReference type="InterPro" id="IPR050855">
    <property type="entry name" value="NDM-1-like"/>
</dbReference>
<sequence length="95" mass="9364">MVHVPGHTDGSIALFLPAEGVLFTGDTVASVDGVPVPGVFNLDGRQLHASVRRLAGLDVGVACFGHGDPVLGGAAAALRAIAGTPGQPTGTPASR</sequence>
<dbReference type="EMBL" id="BNBF01000001">
    <property type="protein sequence ID" value="GHG33846.1"/>
    <property type="molecule type" value="Genomic_DNA"/>
</dbReference>
<dbReference type="Gene3D" id="3.60.15.10">
    <property type="entry name" value="Ribonuclease Z/Hydroxyacylglutathione hydrolase-like"/>
    <property type="match status" value="1"/>
</dbReference>
<evidence type="ECO:0000313" key="2">
    <source>
        <dbReference type="EMBL" id="GHG33846.1"/>
    </source>
</evidence>
<keyword evidence="3" id="KW-1185">Reference proteome</keyword>
<proteinExistence type="predicted"/>
<organism evidence="2 3">
    <name type="scientific">Streptomyces capoamus</name>
    <dbReference type="NCBI Taxonomy" id="68183"/>
    <lineage>
        <taxon>Bacteria</taxon>
        <taxon>Bacillati</taxon>
        <taxon>Actinomycetota</taxon>
        <taxon>Actinomycetes</taxon>
        <taxon>Kitasatosporales</taxon>
        <taxon>Streptomycetaceae</taxon>
        <taxon>Streptomyces</taxon>
    </lineage>
</organism>
<dbReference type="SUPFAM" id="SSF56281">
    <property type="entry name" value="Metallo-hydrolase/oxidoreductase"/>
    <property type="match status" value="1"/>
</dbReference>
<dbReference type="Pfam" id="PF00753">
    <property type="entry name" value="Lactamase_B"/>
    <property type="match status" value="1"/>
</dbReference>
<feature type="domain" description="Metallo-beta-lactamase" evidence="1">
    <location>
        <begin position="2"/>
        <end position="66"/>
    </location>
</feature>
<comment type="caution">
    <text evidence="2">The sequence shown here is derived from an EMBL/GenBank/DDBJ whole genome shotgun (WGS) entry which is preliminary data.</text>
</comment>
<dbReference type="PANTHER" id="PTHR42951">
    <property type="entry name" value="METALLO-BETA-LACTAMASE DOMAIN-CONTAINING"/>
    <property type="match status" value="1"/>
</dbReference>
<dbReference type="InterPro" id="IPR036866">
    <property type="entry name" value="RibonucZ/Hydroxyglut_hydro"/>
</dbReference>
<evidence type="ECO:0000259" key="1">
    <source>
        <dbReference type="Pfam" id="PF00753"/>
    </source>
</evidence>
<accession>A0A919BYP0</accession>
<name>A0A919BYP0_9ACTN</name>
<gene>
    <name evidence="2" type="ORF">GCM10018980_02930</name>
</gene>
<dbReference type="AlphaFoldDB" id="A0A919BYP0"/>
<dbReference type="InterPro" id="IPR001279">
    <property type="entry name" value="Metallo-B-lactamas"/>
</dbReference>
<protein>
    <recommendedName>
        <fullName evidence="1">Metallo-beta-lactamase domain-containing protein</fullName>
    </recommendedName>
</protein>
<reference evidence="3" key="1">
    <citation type="journal article" date="2019" name="Int. J. Syst. Evol. Microbiol.">
        <title>The Global Catalogue of Microorganisms (GCM) 10K type strain sequencing project: providing services to taxonomists for standard genome sequencing and annotation.</title>
        <authorList>
            <consortium name="The Broad Institute Genomics Platform"/>
            <consortium name="The Broad Institute Genome Sequencing Center for Infectious Disease"/>
            <person name="Wu L."/>
            <person name="Ma J."/>
        </authorList>
    </citation>
    <scope>NUCLEOTIDE SEQUENCE [LARGE SCALE GENOMIC DNA]</scope>
    <source>
        <strain evidence="3">JCM 4253</strain>
    </source>
</reference>
<dbReference type="Proteomes" id="UP000619355">
    <property type="component" value="Unassembled WGS sequence"/>
</dbReference>
<evidence type="ECO:0000313" key="3">
    <source>
        <dbReference type="Proteomes" id="UP000619355"/>
    </source>
</evidence>